<dbReference type="GO" id="GO:0008652">
    <property type="term" value="P:amino acid biosynthetic process"/>
    <property type="evidence" value="ECO:0007669"/>
    <property type="project" value="UniProtKB-KW"/>
</dbReference>
<evidence type="ECO:0000259" key="7">
    <source>
        <dbReference type="Pfam" id="PF02826"/>
    </source>
</evidence>
<keyword evidence="4" id="KW-0520">NAD</keyword>
<dbReference type="InterPro" id="IPR006139">
    <property type="entry name" value="D-isomer_2_OHA_DH_cat_dom"/>
</dbReference>
<dbReference type="SUPFAM" id="SSF51735">
    <property type="entry name" value="NAD(P)-binding Rossmann-fold domains"/>
    <property type="match status" value="1"/>
</dbReference>
<reference evidence="8" key="1">
    <citation type="submission" date="2020-11" db="EMBL/GenBank/DDBJ databases">
        <title>Halonatronomonas betainensis gen. nov., sp. nov. a novel haloalkaliphilic representative of the family Halanaerobiacae capable of betaine degradation.</title>
        <authorList>
            <person name="Boltyanskaya Y."/>
            <person name="Kevbrin V."/>
            <person name="Detkova E."/>
            <person name="Grouzdev D.S."/>
            <person name="Koziaeva V."/>
            <person name="Zhilina T."/>
        </authorList>
    </citation>
    <scope>NUCLEOTIDE SEQUENCE</scope>
    <source>
        <strain evidence="8">Z-7014</strain>
    </source>
</reference>
<gene>
    <name evidence="8" type="ORF">I0Q91_00690</name>
</gene>
<dbReference type="InterPro" id="IPR050857">
    <property type="entry name" value="D-2-hydroxyacid_DH"/>
</dbReference>
<keyword evidence="9" id="KW-1185">Reference proteome</keyword>
<dbReference type="PANTHER" id="PTHR42789">
    <property type="entry name" value="D-ISOMER SPECIFIC 2-HYDROXYACID DEHYDROGENASE FAMILY PROTEIN (AFU_ORTHOLOGUE AFUA_6G10090)"/>
    <property type="match status" value="1"/>
</dbReference>
<sequence length="323" mass="36038">MKRWILLKILITPRSFASISKEPIEILKSKGFELLINDTGENYSETQMMRLIKDVDGVIIGTDPLNENVLKEANKLKVISKYGVGTDNIDLDYAKNNNITVTNTPSANSRSVAELVITYIFAHSRRIIEADKKTKEKYQGKIVGNTVNGRTIGILGLGKIGKSVARMAKGLNMNVLACDINEDDQFADRYNVKYVDFVNLIKESDFISCHLPLNSKTENMISSKEFNMMKTDAILINTARSGVINENDLIEALINDKIRGAALDVFNEKLIDIINDNPKINNKIILSPHMGAHTDEAVDKMGVQSAENLIDFFENKTLNSQVV</sequence>
<dbReference type="InterPro" id="IPR029752">
    <property type="entry name" value="D-isomer_DH_CS1"/>
</dbReference>
<dbReference type="EMBL" id="JADPIE010000001">
    <property type="protein sequence ID" value="MBF8435582.1"/>
    <property type="molecule type" value="Genomic_DNA"/>
</dbReference>
<evidence type="ECO:0000259" key="6">
    <source>
        <dbReference type="Pfam" id="PF00389"/>
    </source>
</evidence>
<comment type="caution">
    <text evidence="8">The sequence shown here is derived from an EMBL/GenBank/DDBJ whole genome shotgun (WGS) entry which is preliminary data.</text>
</comment>
<evidence type="ECO:0000256" key="5">
    <source>
        <dbReference type="RuleBase" id="RU003719"/>
    </source>
</evidence>
<keyword evidence="3 5" id="KW-0560">Oxidoreductase</keyword>
<dbReference type="Pfam" id="PF02826">
    <property type="entry name" value="2-Hacid_dh_C"/>
    <property type="match status" value="1"/>
</dbReference>
<dbReference type="Gene3D" id="3.40.50.720">
    <property type="entry name" value="NAD(P)-binding Rossmann-like Domain"/>
    <property type="match status" value="2"/>
</dbReference>
<evidence type="ECO:0000256" key="2">
    <source>
        <dbReference type="ARBA" id="ARBA00022605"/>
    </source>
</evidence>
<dbReference type="PANTHER" id="PTHR42789:SF1">
    <property type="entry name" value="D-ISOMER SPECIFIC 2-HYDROXYACID DEHYDROGENASE FAMILY PROTEIN (AFU_ORTHOLOGUE AFUA_6G10090)"/>
    <property type="match status" value="1"/>
</dbReference>
<dbReference type="Proteomes" id="UP000621436">
    <property type="component" value="Unassembled WGS sequence"/>
</dbReference>
<dbReference type="PROSITE" id="PS00065">
    <property type="entry name" value="D_2_HYDROXYACID_DH_1"/>
    <property type="match status" value="1"/>
</dbReference>
<name>A0A931F922_9FIRM</name>
<dbReference type="AlphaFoldDB" id="A0A931F922"/>
<dbReference type="GO" id="GO:0051287">
    <property type="term" value="F:NAD binding"/>
    <property type="evidence" value="ECO:0007669"/>
    <property type="project" value="InterPro"/>
</dbReference>
<evidence type="ECO:0000313" key="9">
    <source>
        <dbReference type="Proteomes" id="UP000621436"/>
    </source>
</evidence>
<evidence type="ECO:0000256" key="3">
    <source>
        <dbReference type="ARBA" id="ARBA00023002"/>
    </source>
</evidence>
<dbReference type="InterPro" id="IPR036291">
    <property type="entry name" value="NAD(P)-bd_dom_sf"/>
</dbReference>
<dbReference type="GO" id="GO:0016616">
    <property type="term" value="F:oxidoreductase activity, acting on the CH-OH group of donors, NAD or NADP as acceptor"/>
    <property type="evidence" value="ECO:0007669"/>
    <property type="project" value="InterPro"/>
</dbReference>
<feature type="domain" description="D-isomer specific 2-hydroxyacid dehydrogenase catalytic" evidence="6">
    <location>
        <begin position="18"/>
        <end position="322"/>
    </location>
</feature>
<accession>A0A931F922</accession>
<feature type="domain" description="D-isomer specific 2-hydroxyacid dehydrogenase NAD-binding" evidence="7">
    <location>
        <begin position="118"/>
        <end position="291"/>
    </location>
</feature>
<dbReference type="Pfam" id="PF00389">
    <property type="entry name" value="2-Hacid_dh"/>
    <property type="match status" value="1"/>
</dbReference>
<evidence type="ECO:0000313" key="8">
    <source>
        <dbReference type="EMBL" id="MBF8435582.1"/>
    </source>
</evidence>
<organism evidence="8 9">
    <name type="scientific">Halonatronomonas betaini</name>
    <dbReference type="NCBI Taxonomy" id="2778430"/>
    <lineage>
        <taxon>Bacteria</taxon>
        <taxon>Bacillati</taxon>
        <taxon>Bacillota</taxon>
        <taxon>Clostridia</taxon>
        <taxon>Halanaerobiales</taxon>
        <taxon>Halarsenatibacteraceae</taxon>
        <taxon>Halonatronomonas</taxon>
    </lineage>
</organism>
<dbReference type="CDD" id="cd12172">
    <property type="entry name" value="PGDH_like_2"/>
    <property type="match status" value="1"/>
</dbReference>
<keyword evidence="2" id="KW-0028">Amino-acid biosynthesis</keyword>
<evidence type="ECO:0000256" key="1">
    <source>
        <dbReference type="ARBA" id="ARBA00005854"/>
    </source>
</evidence>
<dbReference type="InterPro" id="IPR006140">
    <property type="entry name" value="D-isomer_DH_NAD-bd"/>
</dbReference>
<proteinExistence type="inferred from homology"/>
<protein>
    <submittedName>
        <fullName evidence="8">Phosphoglycerate dehydrogenase</fullName>
    </submittedName>
</protein>
<evidence type="ECO:0000256" key="4">
    <source>
        <dbReference type="ARBA" id="ARBA00023027"/>
    </source>
</evidence>
<dbReference type="SUPFAM" id="SSF52283">
    <property type="entry name" value="Formate/glycerate dehydrogenase catalytic domain-like"/>
    <property type="match status" value="1"/>
</dbReference>
<comment type="similarity">
    <text evidence="1 5">Belongs to the D-isomer specific 2-hydroxyacid dehydrogenase family.</text>
</comment>